<keyword evidence="4" id="KW-1185">Reference proteome</keyword>
<dbReference type="RefSeq" id="XP_002738054.1">
    <property type="nucleotide sequence ID" value="XM_002738008.2"/>
</dbReference>
<dbReference type="PANTHER" id="PTHR31997">
    <property type="entry name" value="AGAP003710-PA"/>
    <property type="match status" value="1"/>
</dbReference>
<proteinExistence type="inferred from homology"/>
<protein>
    <submittedName>
        <fullName evidence="5">Protein FAM149B1-like</fullName>
    </submittedName>
</protein>
<feature type="region of interest" description="Disordered" evidence="2">
    <location>
        <begin position="489"/>
        <end position="510"/>
    </location>
</feature>
<name>A0ABM0GV87_SACKO</name>
<organism evidence="4 5">
    <name type="scientific">Saccoglossus kowalevskii</name>
    <name type="common">Acorn worm</name>
    <dbReference type="NCBI Taxonomy" id="10224"/>
    <lineage>
        <taxon>Eukaryota</taxon>
        <taxon>Metazoa</taxon>
        <taxon>Hemichordata</taxon>
        <taxon>Enteropneusta</taxon>
        <taxon>Harrimaniidae</taxon>
        <taxon>Saccoglossus</taxon>
    </lineage>
</organism>
<feature type="compositionally biased region" description="Polar residues" evidence="2">
    <location>
        <begin position="489"/>
        <end position="501"/>
    </location>
</feature>
<dbReference type="Proteomes" id="UP000694865">
    <property type="component" value="Unplaced"/>
</dbReference>
<sequence>MAAKVRNRNVLIEVRGIASRGENHPLPEKAEDPLPFPYIDTVNEAISSFITPTTSGRSSPTLENHSWLSASNEWTAGNSTDRRSLFSWADDEFDRRAARTVRQMFEEIDRMLFEAHSTQGVSQQLIQECKDWNTRFPHLRILGLQLIQPQDAGFQVYPQEAPRPSTGNMLLDVGDNEMVAVATTDTQGLTIQGHHLDAVVAPTNTDTRTTSPNHQFAHLEEEIFESDGCIEEYLAFDKIADDEVIEQKKYHNPRPRRLGFPPITPNACLQDTINNQVFDAAWSEIITWLRPLVKKYVDRTLAENEVTRQIEESDLLSQLGPLENVYNLPSPPLSRGFPKMASIQSSMKLSKPINLADVMQIGSKTIHTRKGKNDDALTNRPHSSALNRGRPLSTKYQGPRYMNRKPLKPIGDRSKTPMTDEYSLLALGTKLKTPADPQRLGSPPHPSISPPYHTWSNRLPPIETVQEEYSPTTNLKHPSDTPAVSVTGINRRSSTPQSSQFAGLLKSTGPTSAKHGKLLAGIHGIGIGGSSSHMDVGQPYFKVS</sequence>
<feature type="domain" description="DUF3719" evidence="3">
    <location>
        <begin position="111"/>
        <end position="172"/>
    </location>
</feature>
<gene>
    <name evidence="5" type="primary">LOC100371322</name>
</gene>
<evidence type="ECO:0000313" key="5">
    <source>
        <dbReference type="RefSeq" id="XP_002738054.1"/>
    </source>
</evidence>
<dbReference type="GeneID" id="100371322"/>
<evidence type="ECO:0000256" key="2">
    <source>
        <dbReference type="SAM" id="MobiDB-lite"/>
    </source>
</evidence>
<evidence type="ECO:0000313" key="4">
    <source>
        <dbReference type="Proteomes" id="UP000694865"/>
    </source>
</evidence>
<evidence type="ECO:0000256" key="1">
    <source>
        <dbReference type="ARBA" id="ARBA00008309"/>
    </source>
</evidence>
<dbReference type="InterPro" id="IPR022194">
    <property type="entry name" value="DUF3719"/>
</dbReference>
<dbReference type="InterPro" id="IPR039630">
    <property type="entry name" value="FAM149"/>
</dbReference>
<comment type="similarity">
    <text evidence="1">Belongs to the FAM149 family.</text>
</comment>
<evidence type="ECO:0000259" key="3">
    <source>
        <dbReference type="Pfam" id="PF12516"/>
    </source>
</evidence>
<feature type="region of interest" description="Disordered" evidence="2">
    <location>
        <begin position="367"/>
        <end position="417"/>
    </location>
</feature>
<reference evidence="5" key="1">
    <citation type="submission" date="2025-08" db="UniProtKB">
        <authorList>
            <consortium name="RefSeq"/>
        </authorList>
    </citation>
    <scope>IDENTIFICATION</scope>
    <source>
        <tissue evidence="5">Testes</tissue>
    </source>
</reference>
<dbReference type="PANTHER" id="PTHR31997:SF1">
    <property type="entry name" value="AGAP003710-PA"/>
    <property type="match status" value="1"/>
</dbReference>
<dbReference type="Pfam" id="PF12516">
    <property type="entry name" value="DUF3719"/>
    <property type="match status" value="1"/>
</dbReference>
<accession>A0ABM0GV87</accession>